<keyword evidence="4" id="KW-1185">Reference proteome</keyword>
<accession>A0ABX7NGV8</accession>
<feature type="chain" id="PRO_5045619703" evidence="2">
    <location>
        <begin position="20"/>
        <end position="74"/>
    </location>
</feature>
<sequence>MRSPLAPLLTLTLPLLALAQSPPDMMIPREASATSIWYWVALLVLAAAVFAWVVVRLNQKRRGPPGPPRSARSS</sequence>
<keyword evidence="1" id="KW-1133">Transmembrane helix</keyword>
<evidence type="ECO:0000313" key="3">
    <source>
        <dbReference type="EMBL" id="QSQ16792.1"/>
    </source>
</evidence>
<keyword evidence="1" id="KW-0472">Membrane</keyword>
<feature type="transmembrane region" description="Helical" evidence="1">
    <location>
        <begin position="35"/>
        <end position="55"/>
    </location>
</feature>
<reference evidence="3 4" key="1">
    <citation type="submission" date="2021-02" db="EMBL/GenBank/DDBJ databases">
        <title>De Novo genome assembly of isolated myxobacteria.</title>
        <authorList>
            <person name="Stevens D.C."/>
        </authorList>
    </citation>
    <scope>NUCLEOTIDE SEQUENCE [LARGE SCALE GENOMIC DNA]</scope>
    <source>
        <strain evidence="3 4">SCHIC003</strain>
    </source>
</reference>
<keyword evidence="2" id="KW-0732">Signal</keyword>
<dbReference type="Proteomes" id="UP000663090">
    <property type="component" value="Chromosome"/>
</dbReference>
<evidence type="ECO:0000256" key="1">
    <source>
        <dbReference type="SAM" id="Phobius"/>
    </source>
</evidence>
<protein>
    <submittedName>
        <fullName evidence="3">Uncharacterized protein</fullName>
    </submittedName>
</protein>
<evidence type="ECO:0000256" key="2">
    <source>
        <dbReference type="SAM" id="SignalP"/>
    </source>
</evidence>
<dbReference type="RefSeq" id="WP_206718428.1">
    <property type="nucleotide sequence ID" value="NZ_CP071091.1"/>
</dbReference>
<gene>
    <name evidence="3" type="ORF">JY572_12380</name>
</gene>
<organism evidence="3 4">
    <name type="scientific">Myxococcus landrumensis</name>
    <dbReference type="NCBI Taxonomy" id="2813577"/>
    <lineage>
        <taxon>Bacteria</taxon>
        <taxon>Pseudomonadati</taxon>
        <taxon>Myxococcota</taxon>
        <taxon>Myxococcia</taxon>
        <taxon>Myxococcales</taxon>
        <taxon>Cystobacterineae</taxon>
        <taxon>Myxococcaceae</taxon>
        <taxon>Myxococcus</taxon>
    </lineage>
</organism>
<feature type="signal peptide" evidence="2">
    <location>
        <begin position="1"/>
        <end position="19"/>
    </location>
</feature>
<name>A0ABX7NGV8_9BACT</name>
<evidence type="ECO:0000313" key="4">
    <source>
        <dbReference type="Proteomes" id="UP000663090"/>
    </source>
</evidence>
<keyword evidence="1" id="KW-0812">Transmembrane</keyword>
<dbReference type="EMBL" id="CP071091">
    <property type="protein sequence ID" value="QSQ16792.1"/>
    <property type="molecule type" value="Genomic_DNA"/>
</dbReference>
<proteinExistence type="predicted"/>